<feature type="non-terminal residue" evidence="2">
    <location>
        <position position="1"/>
    </location>
</feature>
<accession>A0AAN4Z5V3</accession>
<feature type="transmembrane region" description="Helical" evidence="1">
    <location>
        <begin position="34"/>
        <end position="50"/>
    </location>
</feature>
<protein>
    <submittedName>
        <fullName evidence="2">Uncharacterized protein</fullName>
    </submittedName>
</protein>
<gene>
    <name evidence="2" type="ORF">PMAYCL1PPCAC_04831</name>
</gene>
<name>A0AAN4Z5V3_9BILA</name>
<keyword evidence="1" id="KW-0812">Transmembrane</keyword>
<keyword evidence="1" id="KW-0472">Membrane</keyword>
<keyword evidence="3" id="KW-1185">Reference proteome</keyword>
<organism evidence="2 3">
    <name type="scientific">Pristionchus mayeri</name>
    <dbReference type="NCBI Taxonomy" id="1317129"/>
    <lineage>
        <taxon>Eukaryota</taxon>
        <taxon>Metazoa</taxon>
        <taxon>Ecdysozoa</taxon>
        <taxon>Nematoda</taxon>
        <taxon>Chromadorea</taxon>
        <taxon>Rhabditida</taxon>
        <taxon>Rhabditina</taxon>
        <taxon>Diplogasteromorpha</taxon>
        <taxon>Diplogasteroidea</taxon>
        <taxon>Neodiplogasteridae</taxon>
        <taxon>Pristionchus</taxon>
    </lineage>
</organism>
<dbReference type="AlphaFoldDB" id="A0AAN4Z5V3"/>
<keyword evidence="1" id="KW-1133">Transmembrane helix</keyword>
<evidence type="ECO:0000313" key="3">
    <source>
        <dbReference type="Proteomes" id="UP001328107"/>
    </source>
</evidence>
<dbReference type="Proteomes" id="UP001328107">
    <property type="component" value="Unassembled WGS sequence"/>
</dbReference>
<sequence length="189" mass="22022">STMASEEMPNFNENDDKYNTICCVHVKTLAKAHTHFVTILAILFIAFVFHDPRTDPRTVVFVLVFTGVLLYGVHEESTYFIIPYTSFSLSATLVIFREYSLNHCWKIVKFTKSYAEWEYFLQKVVMVIMVLSIMFVLWQVYILLRFLAFLRDKRVAEMNTNEQEMNPIVDVAPPSYESASGEKMFTIII</sequence>
<reference evidence="3" key="1">
    <citation type="submission" date="2022-10" db="EMBL/GenBank/DDBJ databases">
        <title>Genome assembly of Pristionchus species.</title>
        <authorList>
            <person name="Yoshida K."/>
            <person name="Sommer R.J."/>
        </authorList>
    </citation>
    <scope>NUCLEOTIDE SEQUENCE [LARGE SCALE GENOMIC DNA]</scope>
    <source>
        <strain evidence="3">RS5460</strain>
    </source>
</reference>
<proteinExistence type="predicted"/>
<feature type="transmembrane region" description="Helical" evidence="1">
    <location>
        <begin position="56"/>
        <end position="73"/>
    </location>
</feature>
<feature type="transmembrane region" description="Helical" evidence="1">
    <location>
        <begin position="119"/>
        <end position="144"/>
    </location>
</feature>
<evidence type="ECO:0000256" key="1">
    <source>
        <dbReference type="SAM" id="Phobius"/>
    </source>
</evidence>
<dbReference type="EMBL" id="BTRK01000002">
    <property type="protein sequence ID" value="GMR34636.1"/>
    <property type="molecule type" value="Genomic_DNA"/>
</dbReference>
<comment type="caution">
    <text evidence="2">The sequence shown here is derived from an EMBL/GenBank/DDBJ whole genome shotgun (WGS) entry which is preliminary data.</text>
</comment>
<evidence type="ECO:0000313" key="2">
    <source>
        <dbReference type="EMBL" id="GMR34636.1"/>
    </source>
</evidence>